<gene>
    <name evidence="1" type="ORF">PCOR1329_LOCUS67822</name>
</gene>
<sequence>MQALHAHYGKTSRSSLCLVAAAVETTCHWNTGMTEYIKALKDIDKLDSSYQEAATLLTTMTDDPCEFVPLMRAMCRNMGLFKEKLPPMATTDMLEAFQKLVEAKHAIIMDPAAPPEHVDRAVLPKWQEVLSEATILFPMAEPLSQAMLSVGTKLQDMTRDAQLDDVRDKLEKLARPHDDDRESDWLQAFALTDCSAVIKRMTEIRITAEHPLASIAVRLANTIVHCLSTEIGGGRVDDARLHETVVVAAGLANQCGTSLDGLAVKTAALEKTLAVKSIHQDLLARGPATHAIATGSNFQLVVSLTRATAQLHELQKGGAEGGGLPAVVGNVLEDAQTFLRAVHGEYVQGACVNLNGKIKEAKTISGGMGEKYWIEYFKGETWDDFMKHAERTVLKQNPDDVVAATDGLARALVLYQTHADAGGIEQEAELVDLAKQELCKLDATKFQGCLMYHFKSEKTAASLRSRVQAEVKAFKAKHEDYAKALPSLLGKQVKEALAMKLKF</sequence>
<organism evidence="1 2">
    <name type="scientific">Prorocentrum cordatum</name>
    <dbReference type="NCBI Taxonomy" id="2364126"/>
    <lineage>
        <taxon>Eukaryota</taxon>
        <taxon>Sar</taxon>
        <taxon>Alveolata</taxon>
        <taxon>Dinophyceae</taxon>
        <taxon>Prorocentrales</taxon>
        <taxon>Prorocentraceae</taxon>
        <taxon>Prorocentrum</taxon>
    </lineage>
</organism>
<keyword evidence="2" id="KW-1185">Reference proteome</keyword>
<dbReference type="Proteomes" id="UP001189429">
    <property type="component" value="Unassembled WGS sequence"/>
</dbReference>
<dbReference type="EMBL" id="CAUYUJ010018811">
    <property type="protein sequence ID" value="CAK0886491.1"/>
    <property type="molecule type" value="Genomic_DNA"/>
</dbReference>
<evidence type="ECO:0000313" key="1">
    <source>
        <dbReference type="EMBL" id="CAK0886491.1"/>
    </source>
</evidence>
<reference evidence="1" key="1">
    <citation type="submission" date="2023-10" db="EMBL/GenBank/DDBJ databases">
        <authorList>
            <person name="Chen Y."/>
            <person name="Shah S."/>
            <person name="Dougan E. K."/>
            <person name="Thang M."/>
            <person name="Chan C."/>
        </authorList>
    </citation>
    <scope>NUCLEOTIDE SEQUENCE [LARGE SCALE GENOMIC DNA]</scope>
</reference>
<protein>
    <submittedName>
        <fullName evidence="1">Uncharacterized protein</fullName>
    </submittedName>
</protein>
<comment type="caution">
    <text evidence="1">The sequence shown here is derived from an EMBL/GenBank/DDBJ whole genome shotgun (WGS) entry which is preliminary data.</text>
</comment>
<evidence type="ECO:0000313" key="2">
    <source>
        <dbReference type="Proteomes" id="UP001189429"/>
    </source>
</evidence>
<accession>A0ABN9WLX8</accession>
<name>A0ABN9WLX8_9DINO</name>
<proteinExistence type="predicted"/>